<evidence type="ECO:0000256" key="3">
    <source>
        <dbReference type="ARBA" id="ARBA00022723"/>
    </source>
</evidence>
<dbReference type="EMBL" id="DTCM01000073">
    <property type="protein sequence ID" value="HGL41123.1"/>
    <property type="molecule type" value="Genomic_DNA"/>
</dbReference>
<dbReference type="PANTHER" id="PTHR42953">
    <property type="entry name" value="HIGH-AFFINITY ZINC UPTAKE SYSTEM PROTEIN ZNUA-RELATED"/>
    <property type="match status" value="1"/>
</dbReference>
<dbReference type="SUPFAM" id="SSF53807">
    <property type="entry name" value="Helical backbone' metal receptor"/>
    <property type="match status" value="1"/>
</dbReference>
<keyword evidence="4" id="KW-0732">Signal</keyword>
<evidence type="ECO:0008006" key="6">
    <source>
        <dbReference type="Google" id="ProtNLM"/>
    </source>
</evidence>
<dbReference type="InterPro" id="IPR050492">
    <property type="entry name" value="Bact_metal-bind_prot9"/>
</dbReference>
<gene>
    <name evidence="5" type="ORF">ENU43_05620</name>
</gene>
<keyword evidence="3" id="KW-0479">Metal-binding</keyword>
<protein>
    <recommendedName>
        <fullName evidence="6">Metal ABC transporter substrate-binding protein</fullName>
    </recommendedName>
</protein>
<reference evidence="5" key="1">
    <citation type="journal article" date="2020" name="mSystems">
        <title>Genome- and Community-Level Interaction Insights into Carbon Utilization and Element Cycling Functions of Hydrothermarchaeota in Hydrothermal Sediment.</title>
        <authorList>
            <person name="Zhou Z."/>
            <person name="Liu Y."/>
            <person name="Xu W."/>
            <person name="Pan J."/>
            <person name="Luo Z.H."/>
            <person name="Li M."/>
        </authorList>
    </citation>
    <scope>NUCLEOTIDE SEQUENCE [LARGE SCALE GENOMIC DNA]</scope>
    <source>
        <strain evidence="5">SpSt-669</strain>
    </source>
</reference>
<dbReference type="AlphaFoldDB" id="A0A7J3G5V4"/>
<dbReference type="GO" id="GO:0007155">
    <property type="term" value="P:cell adhesion"/>
    <property type="evidence" value="ECO:0007669"/>
    <property type="project" value="InterPro"/>
</dbReference>
<organism evidence="5">
    <name type="scientific">Caldiarchaeum subterraneum</name>
    <dbReference type="NCBI Taxonomy" id="311458"/>
    <lineage>
        <taxon>Archaea</taxon>
        <taxon>Nitrososphaerota</taxon>
        <taxon>Candidatus Caldarchaeales</taxon>
        <taxon>Candidatus Caldarchaeaceae</taxon>
        <taxon>Candidatus Caldarchaeum</taxon>
    </lineage>
</organism>
<dbReference type="PRINTS" id="PR00691">
    <property type="entry name" value="ADHESINB"/>
</dbReference>
<dbReference type="InterPro" id="IPR006127">
    <property type="entry name" value="ZnuA-like"/>
</dbReference>
<dbReference type="InterPro" id="IPR006128">
    <property type="entry name" value="Lipoprotein_PsaA-like"/>
</dbReference>
<dbReference type="GO" id="GO:0046872">
    <property type="term" value="F:metal ion binding"/>
    <property type="evidence" value="ECO:0007669"/>
    <property type="project" value="UniProtKB-KW"/>
</dbReference>
<dbReference type="Gene3D" id="3.40.50.1980">
    <property type="entry name" value="Nitrogenase molybdenum iron protein domain"/>
    <property type="match status" value="2"/>
</dbReference>
<accession>A0A7J3G5V4</accession>
<evidence type="ECO:0000256" key="1">
    <source>
        <dbReference type="ARBA" id="ARBA00004196"/>
    </source>
</evidence>
<name>A0A7J3G5V4_CALS0</name>
<evidence type="ECO:0000313" key="5">
    <source>
        <dbReference type="EMBL" id="HGL41123.1"/>
    </source>
</evidence>
<comment type="subcellular location">
    <subcellularLocation>
        <location evidence="1">Cell envelope</location>
    </subcellularLocation>
</comment>
<dbReference type="Pfam" id="PF01297">
    <property type="entry name" value="ZnuA"/>
    <property type="match status" value="1"/>
</dbReference>
<proteinExistence type="predicted"/>
<dbReference type="InterPro" id="IPR006129">
    <property type="entry name" value="AdhesinB"/>
</dbReference>
<evidence type="ECO:0000256" key="2">
    <source>
        <dbReference type="ARBA" id="ARBA00022448"/>
    </source>
</evidence>
<dbReference type="PRINTS" id="PR00690">
    <property type="entry name" value="ADHESNFAMILY"/>
</dbReference>
<dbReference type="GO" id="GO:0030001">
    <property type="term" value="P:metal ion transport"/>
    <property type="evidence" value="ECO:0007669"/>
    <property type="project" value="InterPro"/>
</dbReference>
<keyword evidence="2" id="KW-0813">Transport</keyword>
<comment type="caution">
    <text evidence="5">The sequence shown here is derived from an EMBL/GenBank/DDBJ whole genome shotgun (WGS) entry which is preliminary data.</text>
</comment>
<evidence type="ECO:0000256" key="4">
    <source>
        <dbReference type="ARBA" id="ARBA00022729"/>
    </source>
</evidence>
<sequence>MIIPESRLLLAASIFVLVLGLATPYYVVSDTVESRLALATTSVICDLARNVVGGLWDVECIVAPGQSPHTYEPTPEDMVKAEKAKVILYNGFTIDAWVAKLLASQNKEKLHRVTEGLEPYLLKVPDGPYAGREDPHMWMDVGLAIKYVERIRDIFIGQDPGNAEIYKTNAAAYIRELAELDKWIRETVSQLPTEKRILVTQENAFQYFSRAYGFRVGAYFYSIATEIEPSPIDMVNAVEKVKQLGVCVFFVESTLSSRLLDSLIREAGGRLAGPLYVDGVGPRGSGAESYVSMMKVNVGTIVGELMKGC</sequence>
<dbReference type="PANTHER" id="PTHR42953:SF1">
    <property type="entry name" value="METAL-BINDING PROTEIN HI_0362-RELATED"/>
    <property type="match status" value="1"/>
</dbReference>